<organism evidence="1 2">
    <name type="scientific">Xylophilus rhododendri</name>
    <dbReference type="NCBI Taxonomy" id="2697032"/>
    <lineage>
        <taxon>Bacteria</taxon>
        <taxon>Pseudomonadati</taxon>
        <taxon>Pseudomonadota</taxon>
        <taxon>Betaproteobacteria</taxon>
        <taxon>Burkholderiales</taxon>
        <taxon>Xylophilus</taxon>
    </lineage>
</organism>
<dbReference type="Pfam" id="PF07302">
    <property type="entry name" value="AroM"/>
    <property type="match status" value="1"/>
</dbReference>
<proteinExistence type="predicted"/>
<gene>
    <name evidence="1" type="ORF">GT347_06635</name>
</gene>
<dbReference type="RefSeq" id="WP_160551215.1">
    <property type="nucleotide sequence ID" value="NZ_CP047650.1"/>
</dbReference>
<evidence type="ECO:0000313" key="1">
    <source>
        <dbReference type="EMBL" id="QHI97697.1"/>
    </source>
</evidence>
<accession>A0A857J248</accession>
<name>A0A857J248_9BURK</name>
<reference evidence="1 2" key="1">
    <citation type="submission" date="2020-01" db="EMBL/GenBank/DDBJ databases">
        <title>Genome sequencing of strain KACC 21265.</title>
        <authorList>
            <person name="Heo J."/>
            <person name="Kim S.-J."/>
            <person name="Kim J.-S."/>
            <person name="Hong S.-B."/>
            <person name="Kwon S.-W."/>
        </authorList>
    </citation>
    <scope>NUCLEOTIDE SEQUENCE [LARGE SCALE GENOMIC DNA]</scope>
    <source>
        <strain evidence="1 2">KACC 21265</strain>
    </source>
</reference>
<keyword evidence="2" id="KW-1185">Reference proteome</keyword>
<sequence>MSTPRPTRIGFATIGQSPRDDAVPAIVAALGRPVEVVEAGGLDGLDAAAIAAMAPQAGEYSFATRMADGSQVVLGKPAAEVRLAKVMEHLDGQQLDIVVALCAGTQIPPLKNALLIEPQRIVDGLTEAIAANARRIGIVLPLERQLASFHLEAEVAAEVQLAHASPYEGDRFAEAGRELAGCDVIVMHCMGYTEAMRAKVATASGRPTLAAPALVAGVLRQLIDMPATA</sequence>
<protein>
    <submittedName>
        <fullName evidence="1">AroM family protein</fullName>
    </submittedName>
</protein>
<dbReference type="AlphaFoldDB" id="A0A857J248"/>
<dbReference type="Proteomes" id="UP000464787">
    <property type="component" value="Chromosome"/>
</dbReference>
<dbReference type="KEGG" id="xyk:GT347_06635"/>
<evidence type="ECO:0000313" key="2">
    <source>
        <dbReference type="Proteomes" id="UP000464787"/>
    </source>
</evidence>
<dbReference type="EMBL" id="CP047650">
    <property type="protein sequence ID" value="QHI97697.1"/>
    <property type="molecule type" value="Genomic_DNA"/>
</dbReference>
<dbReference type="InterPro" id="IPR010843">
    <property type="entry name" value="Uncharacterised_AroM"/>
</dbReference>